<feature type="binding site" evidence="11">
    <location>
        <begin position="80"/>
        <end position="81"/>
    </location>
    <ligand>
        <name>beta-D-galactose</name>
        <dbReference type="ChEBI" id="CHEBI:27667"/>
    </ligand>
</feature>
<dbReference type="GO" id="GO:0005737">
    <property type="term" value="C:cytoplasm"/>
    <property type="evidence" value="ECO:0007669"/>
    <property type="project" value="TreeGrafter"/>
</dbReference>
<dbReference type="UniPathway" id="UPA00242"/>
<evidence type="ECO:0000256" key="11">
    <source>
        <dbReference type="PIRSR" id="PIRSR005096-3"/>
    </source>
</evidence>
<dbReference type="NCBIfam" id="NF008277">
    <property type="entry name" value="PRK11055.1"/>
    <property type="match status" value="1"/>
</dbReference>
<dbReference type="PIRSF" id="PIRSF005096">
    <property type="entry name" value="GALM"/>
    <property type="match status" value="1"/>
</dbReference>
<dbReference type="CDD" id="cd09019">
    <property type="entry name" value="galactose_mutarotase_like"/>
    <property type="match status" value="1"/>
</dbReference>
<evidence type="ECO:0000256" key="10">
    <source>
        <dbReference type="PIRSR" id="PIRSR005096-2"/>
    </source>
</evidence>
<dbReference type="InterPro" id="IPR015443">
    <property type="entry name" value="Aldose_1-epimerase"/>
</dbReference>
<dbReference type="Gene3D" id="2.70.98.10">
    <property type="match status" value="1"/>
</dbReference>
<evidence type="ECO:0000256" key="1">
    <source>
        <dbReference type="ARBA" id="ARBA00001614"/>
    </source>
</evidence>
<comment type="catalytic activity">
    <reaction evidence="1 8">
        <text>alpha-D-glucose = beta-D-glucose</text>
        <dbReference type="Rhea" id="RHEA:10264"/>
        <dbReference type="ChEBI" id="CHEBI:15903"/>
        <dbReference type="ChEBI" id="CHEBI:17925"/>
        <dbReference type="EC" id="5.1.3.3"/>
    </reaction>
</comment>
<dbReference type="InterPro" id="IPR047215">
    <property type="entry name" value="Galactose_mutarotase-like"/>
</dbReference>
<dbReference type="SUPFAM" id="SSF74650">
    <property type="entry name" value="Galactose mutarotase-like"/>
    <property type="match status" value="1"/>
</dbReference>
<dbReference type="PANTHER" id="PTHR10091">
    <property type="entry name" value="ALDOSE-1-EPIMERASE"/>
    <property type="match status" value="1"/>
</dbReference>
<dbReference type="PANTHER" id="PTHR10091:SF0">
    <property type="entry name" value="GALACTOSE MUTAROTASE"/>
    <property type="match status" value="1"/>
</dbReference>
<dbReference type="GO" id="GO:0006006">
    <property type="term" value="P:glucose metabolic process"/>
    <property type="evidence" value="ECO:0007669"/>
    <property type="project" value="TreeGrafter"/>
</dbReference>
<dbReference type="PROSITE" id="PS00545">
    <property type="entry name" value="ALDOSE_1_EPIMERASE"/>
    <property type="match status" value="1"/>
</dbReference>
<reference evidence="12 13" key="1">
    <citation type="submission" date="2018-09" db="EMBL/GenBank/DDBJ databases">
        <title>Murine metabolic-syndrome-specific gut microbial biobank.</title>
        <authorList>
            <person name="Liu C."/>
        </authorList>
    </citation>
    <scope>NUCLEOTIDE SEQUENCE [LARGE SCALE GENOMIC DNA]</scope>
    <source>
        <strain evidence="12 13">0.1xD8-82</strain>
    </source>
</reference>
<keyword evidence="6 8" id="KW-0413">Isomerase</keyword>
<dbReference type="GO" id="GO:0030246">
    <property type="term" value="F:carbohydrate binding"/>
    <property type="evidence" value="ECO:0007669"/>
    <property type="project" value="InterPro"/>
</dbReference>
<dbReference type="InterPro" id="IPR008183">
    <property type="entry name" value="Aldose_1/G6P_1-epimerase"/>
</dbReference>
<dbReference type="RefSeq" id="WP_120470011.1">
    <property type="nucleotide sequence ID" value="NZ_RAYQ01000012.1"/>
</dbReference>
<evidence type="ECO:0000256" key="8">
    <source>
        <dbReference type="PIRNR" id="PIRNR005096"/>
    </source>
</evidence>
<gene>
    <name evidence="12" type="ORF">D7V94_11825</name>
</gene>
<sequence length="346" mass="38281">MIAKKELFGTTKSGEEIYRYWLENSAGMRAGVINYGAILVNLFVPDKEGNTADVVLGFDTLEPYFENGCFFGAVIGPNANRVGNACFELDGQKYQLQVNDGGNNLHSHMEQGYHKRIWTVSEMENGIVFCLEDKDGSMGFPGNKKVQVSYSLTEDNELKIQYAGESDKNTIINLTNHTYFNLSGHKKGKICDHVLTLNASAYTPVKAGSIPTGEIAPVAGTPFDFTRPKKIGEEIDADNEQLKITGGYDHNWVLDGTEGVLKEFAVVSDPASGRSMRAFTDLPGVQFYAGNFITKQTGKENAVYEERDGLCLETQYFPDSANKPKFPSAVFGPQRSYKSITIYKFE</sequence>
<dbReference type="GO" id="GO:0033499">
    <property type="term" value="P:galactose catabolic process via UDP-galactose, Leloir pathway"/>
    <property type="evidence" value="ECO:0007669"/>
    <property type="project" value="TreeGrafter"/>
</dbReference>
<dbReference type="AlphaFoldDB" id="A0A3A9AIF2"/>
<dbReference type="InterPro" id="IPR014718">
    <property type="entry name" value="GH-type_carb-bd"/>
</dbReference>
<evidence type="ECO:0000256" key="2">
    <source>
        <dbReference type="ARBA" id="ARBA00005028"/>
    </source>
</evidence>
<feature type="active site" description="Proton acceptor" evidence="9">
    <location>
        <position position="313"/>
    </location>
</feature>
<dbReference type="InterPro" id="IPR011013">
    <property type="entry name" value="Gal_mutarotase_sf_dom"/>
</dbReference>
<dbReference type="OrthoDB" id="9779408at2"/>
<evidence type="ECO:0000256" key="7">
    <source>
        <dbReference type="ARBA" id="ARBA00023277"/>
    </source>
</evidence>
<dbReference type="Proteomes" id="UP000280696">
    <property type="component" value="Unassembled WGS sequence"/>
</dbReference>
<evidence type="ECO:0000256" key="9">
    <source>
        <dbReference type="PIRSR" id="PIRSR005096-1"/>
    </source>
</evidence>
<organism evidence="12 13">
    <name type="scientific">Parablautia intestinalis</name>
    <dbReference type="NCBI Taxonomy" id="2320100"/>
    <lineage>
        <taxon>Bacteria</taxon>
        <taxon>Bacillati</taxon>
        <taxon>Bacillota</taxon>
        <taxon>Clostridia</taxon>
        <taxon>Lachnospirales</taxon>
        <taxon>Lachnospiraceae</taxon>
        <taxon>Parablautia</taxon>
    </lineage>
</organism>
<evidence type="ECO:0000313" key="12">
    <source>
        <dbReference type="EMBL" id="RKI90814.1"/>
    </source>
</evidence>
<accession>A0A3A9AIF2</accession>
<proteinExistence type="inferred from homology"/>
<name>A0A3A9AIF2_9FIRM</name>
<feature type="active site" description="Proton donor" evidence="9">
    <location>
        <position position="177"/>
    </location>
</feature>
<evidence type="ECO:0000256" key="4">
    <source>
        <dbReference type="ARBA" id="ARBA00013185"/>
    </source>
</evidence>
<keyword evidence="13" id="KW-1185">Reference proteome</keyword>
<feature type="binding site" evidence="10">
    <location>
        <position position="249"/>
    </location>
    <ligand>
        <name>beta-D-galactose</name>
        <dbReference type="ChEBI" id="CHEBI:27667"/>
    </ligand>
</feature>
<evidence type="ECO:0000256" key="3">
    <source>
        <dbReference type="ARBA" id="ARBA00006206"/>
    </source>
</evidence>
<dbReference type="EC" id="5.1.3.3" evidence="4 8"/>
<comment type="similarity">
    <text evidence="3 8">Belongs to the aldose epimerase family.</text>
</comment>
<comment type="caution">
    <text evidence="12">The sequence shown here is derived from an EMBL/GenBank/DDBJ whole genome shotgun (WGS) entry which is preliminary data.</text>
</comment>
<dbReference type="GO" id="GO:0004034">
    <property type="term" value="F:aldose 1-epimerase activity"/>
    <property type="evidence" value="ECO:0007669"/>
    <property type="project" value="UniProtKB-EC"/>
</dbReference>
<protein>
    <recommendedName>
        <fullName evidence="5 8">Aldose 1-epimerase</fullName>
        <ecNumber evidence="4 8">5.1.3.3</ecNumber>
    </recommendedName>
</protein>
<dbReference type="InterPro" id="IPR018052">
    <property type="entry name" value="Ald1_epimerase_CS"/>
</dbReference>
<evidence type="ECO:0000256" key="5">
    <source>
        <dbReference type="ARBA" id="ARBA00014165"/>
    </source>
</evidence>
<keyword evidence="7 8" id="KW-0119">Carbohydrate metabolism</keyword>
<dbReference type="Pfam" id="PF01263">
    <property type="entry name" value="Aldose_epim"/>
    <property type="match status" value="1"/>
</dbReference>
<feature type="binding site" evidence="11">
    <location>
        <begin position="177"/>
        <end position="179"/>
    </location>
    <ligand>
        <name>beta-D-galactose</name>
        <dbReference type="ChEBI" id="CHEBI:27667"/>
    </ligand>
</feature>
<evidence type="ECO:0000256" key="6">
    <source>
        <dbReference type="ARBA" id="ARBA00023235"/>
    </source>
</evidence>
<evidence type="ECO:0000313" key="13">
    <source>
        <dbReference type="Proteomes" id="UP000280696"/>
    </source>
</evidence>
<comment type="pathway">
    <text evidence="2 8">Carbohydrate metabolism; hexose metabolism.</text>
</comment>
<dbReference type="EMBL" id="RAYQ01000012">
    <property type="protein sequence ID" value="RKI90814.1"/>
    <property type="molecule type" value="Genomic_DNA"/>
</dbReference>